<evidence type="ECO:0000313" key="14">
    <source>
        <dbReference type="Proteomes" id="UP000711996"/>
    </source>
</evidence>
<evidence type="ECO:0000256" key="11">
    <source>
        <dbReference type="SAM" id="MobiDB-lite"/>
    </source>
</evidence>
<evidence type="ECO:0000256" key="3">
    <source>
        <dbReference type="ARBA" id="ARBA00022651"/>
    </source>
</evidence>
<keyword evidence="12" id="KW-0812">Transmembrane</keyword>
<organism evidence="13 14">
    <name type="scientific">Colletotrichum siamense</name>
    <name type="common">Anthracnose fungus</name>
    <dbReference type="NCBI Taxonomy" id="690259"/>
    <lineage>
        <taxon>Eukaryota</taxon>
        <taxon>Fungi</taxon>
        <taxon>Dikarya</taxon>
        <taxon>Ascomycota</taxon>
        <taxon>Pezizomycotina</taxon>
        <taxon>Sordariomycetes</taxon>
        <taxon>Hypocreomycetidae</taxon>
        <taxon>Glomerellales</taxon>
        <taxon>Glomerellaceae</taxon>
        <taxon>Colletotrichum</taxon>
        <taxon>Colletotrichum gloeosporioides species complex</taxon>
    </lineage>
</organism>
<keyword evidence="12" id="KW-0472">Membrane</keyword>
<dbReference type="Proteomes" id="UP000711996">
    <property type="component" value="Unassembled WGS sequence"/>
</dbReference>
<dbReference type="PANTHER" id="PTHR33938">
    <property type="entry name" value="FERULOYL ESTERASE B-RELATED"/>
    <property type="match status" value="1"/>
</dbReference>
<feature type="compositionally biased region" description="Polar residues" evidence="11">
    <location>
        <begin position="531"/>
        <end position="540"/>
    </location>
</feature>
<protein>
    <recommendedName>
        <fullName evidence="10">Carboxylic ester hydrolase</fullName>
        <ecNumber evidence="10">3.1.1.-</ecNumber>
    </recommendedName>
</protein>
<dbReference type="OrthoDB" id="3039123at2759"/>
<evidence type="ECO:0000256" key="6">
    <source>
        <dbReference type="ARBA" id="ARBA00022801"/>
    </source>
</evidence>
<keyword evidence="2" id="KW-0719">Serine esterase</keyword>
<comment type="similarity">
    <text evidence="1 10">Belongs to the tannase family.</text>
</comment>
<evidence type="ECO:0000256" key="5">
    <source>
        <dbReference type="ARBA" id="ARBA00022729"/>
    </source>
</evidence>
<dbReference type="GO" id="GO:0045493">
    <property type="term" value="P:xylan catabolic process"/>
    <property type="evidence" value="ECO:0007669"/>
    <property type="project" value="UniProtKB-KW"/>
</dbReference>
<evidence type="ECO:0000256" key="4">
    <source>
        <dbReference type="ARBA" id="ARBA00022723"/>
    </source>
</evidence>
<dbReference type="PANTHER" id="PTHR33938:SF15">
    <property type="entry name" value="FERULOYL ESTERASE B-RELATED"/>
    <property type="match status" value="1"/>
</dbReference>
<feature type="transmembrane region" description="Helical" evidence="12">
    <location>
        <begin position="25"/>
        <end position="43"/>
    </location>
</feature>
<dbReference type="InterPro" id="IPR011118">
    <property type="entry name" value="Tannase/feruloyl_esterase"/>
</dbReference>
<keyword evidence="8" id="KW-1015">Disulfide bond</keyword>
<keyword evidence="6 10" id="KW-0378">Hydrolase</keyword>
<accession>A0A9P5KAT3</accession>
<dbReference type="Pfam" id="PF07519">
    <property type="entry name" value="Tannase"/>
    <property type="match status" value="1"/>
</dbReference>
<keyword evidence="5" id="KW-0732">Signal</keyword>
<name>A0A9P5KAT3_COLSI</name>
<evidence type="ECO:0000256" key="8">
    <source>
        <dbReference type="ARBA" id="ARBA00023157"/>
    </source>
</evidence>
<evidence type="ECO:0000313" key="13">
    <source>
        <dbReference type="EMBL" id="KAF4867071.1"/>
    </source>
</evidence>
<dbReference type="InterPro" id="IPR029058">
    <property type="entry name" value="AB_hydrolase_fold"/>
</dbReference>
<evidence type="ECO:0000256" key="7">
    <source>
        <dbReference type="ARBA" id="ARBA00022837"/>
    </source>
</evidence>
<proteinExistence type="inferred from homology"/>
<keyword evidence="12" id="KW-1133">Transmembrane helix</keyword>
<comment type="caution">
    <text evidence="13">The sequence shown here is derived from an EMBL/GenBank/DDBJ whole genome shotgun (WGS) entry which is preliminary data.</text>
</comment>
<reference evidence="13" key="1">
    <citation type="submission" date="2019-06" db="EMBL/GenBank/DDBJ databases">
        <authorList>
            <person name="Gan P."/>
            <person name="Shirasu K."/>
        </authorList>
    </citation>
    <scope>NUCLEOTIDE SEQUENCE [LARGE SCALE GENOMIC DNA]</scope>
    <source>
        <strain evidence="13">CAD2</strain>
    </source>
</reference>
<evidence type="ECO:0000256" key="10">
    <source>
        <dbReference type="RuleBase" id="RU361238"/>
    </source>
</evidence>
<dbReference type="EMBL" id="QPMT01000001">
    <property type="protein sequence ID" value="KAF4867071.1"/>
    <property type="molecule type" value="Genomic_DNA"/>
</dbReference>
<evidence type="ECO:0000256" key="1">
    <source>
        <dbReference type="ARBA" id="ARBA00006249"/>
    </source>
</evidence>
<dbReference type="SUPFAM" id="SSF53474">
    <property type="entry name" value="alpha/beta-Hydrolases"/>
    <property type="match status" value="1"/>
</dbReference>
<feature type="region of interest" description="Disordered" evidence="11">
    <location>
        <begin position="501"/>
        <end position="540"/>
    </location>
</feature>
<evidence type="ECO:0000256" key="12">
    <source>
        <dbReference type="SAM" id="Phobius"/>
    </source>
</evidence>
<keyword evidence="3" id="KW-0858">Xylan degradation</keyword>
<keyword evidence="14" id="KW-1185">Reference proteome</keyword>
<keyword evidence="4" id="KW-0479">Metal-binding</keyword>
<gene>
    <name evidence="13" type="ORF">CGCSCA2_v000465</name>
</gene>
<keyword evidence="3" id="KW-0624">Polysaccharide degradation</keyword>
<evidence type="ECO:0000256" key="2">
    <source>
        <dbReference type="ARBA" id="ARBA00022487"/>
    </source>
</evidence>
<evidence type="ECO:0000256" key="9">
    <source>
        <dbReference type="ARBA" id="ARBA00034075"/>
    </source>
</evidence>
<sequence length="540" mass="57677">MGEYKKGAIALPLKHVSGSRSRSRWISVIYIMLSALALASWFLPASIAAPSTGSPNCESLAEQVKASVPGLTSVTSALVSANSLNISSVFNSASFCRFNGTVPYPENNTVLFEVWLPETASYNGRFLAVGNGGLAGTIDYAAMVENLNKGFATAGGDSGHRAADNNGGDAYPGGIYLPFLHDRNQVLAWIRNSIALFTTPAKQIASLYYAEPPSHAYYKGCSTGGAQGFALAEYHAELFDGIVAGCPGNWYSHLALSFLWNQQVSLDSAFIPQETLTFIRNSILDKCDILDGVADRVIENPLACSFDLSTLACTSSSTNTSTCLTPAQITAAEQIYAGPRHFQTNASLYPGFDLGSESEWINQEGRLSLSFSLPLLQNMVFDDLSYNGSTFDWSSDVQALDEKVGSLIDSISANLTAFKGHGGKLIVTQGWADPYNAATWPIQHLEDVEKVTGDRKDWVSLFMVPGGGHCGGASSYPQVPSKQSSLEALIEWVEKGAAPTELLGSEPADGSSRTRKLCPWPQTAKLAGTNPDDSGSYVCS</sequence>
<comment type="catalytic activity">
    <reaction evidence="9">
        <text>feruloyl-polysaccharide + H2O = ferulate + polysaccharide.</text>
        <dbReference type="EC" id="3.1.1.73"/>
    </reaction>
</comment>
<dbReference type="GO" id="GO:0030600">
    <property type="term" value="F:feruloyl esterase activity"/>
    <property type="evidence" value="ECO:0007669"/>
    <property type="project" value="UniProtKB-EC"/>
</dbReference>
<dbReference type="GO" id="GO:0046872">
    <property type="term" value="F:metal ion binding"/>
    <property type="evidence" value="ECO:0007669"/>
    <property type="project" value="UniProtKB-KW"/>
</dbReference>
<dbReference type="AlphaFoldDB" id="A0A9P5KAT3"/>
<keyword evidence="7" id="KW-0106">Calcium</keyword>
<dbReference type="EC" id="3.1.1.-" evidence="10"/>
<keyword evidence="3" id="KW-0119">Carbohydrate metabolism</keyword>